<organism evidence="2 3">
    <name type="scientific">Suillus plorans</name>
    <dbReference type="NCBI Taxonomy" id="116603"/>
    <lineage>
        <taxon>Eukaryota</taxon>
        <taxon>Fungi</taxon>
        <taxon>Dikarya</taxon>
        <taxon>Basidiomycota</taxon>
        <taxon>Agaricomycotina</taxon>
        <taxon>Agaricomycetes</taxon>
        <taxon>Agaricomycetidae</taxon>
        <taxon>Boletales</taxon>
        <taxon>Suillineae</taxon>
        <taxon>Suillaceae</taxon>
        <taxon>Suillus</taxon>
    </lineage>
</organism>
<name>A0A9P7AM87_9AGAM</name>
<dbReference type="OrthoDB" id="3247418at2759"/>
<gene>
    <name evidence="2" type="ORF">HD556DRAFT_1310092</name>
    <name evidence="1" type="ORF">HD556DRAFT_1313776</name>
</gene>
<comment type="caution">
    <text evidence="2">The sequence shown here is derived from an EMBL/GenBank/DDBJ whole genome shotgun (WGS) entry which is preliminary data.</text>
</comment>
<sequence length="113" mass="12654">MTLSDDEECLNKLRSSLLCKNIGLLKFKSSRTLKIDYVEALLNWRCAKPLAAPREEHLFVVADVLGHIHDVIQDTSVPSWLGSVPSNFGEVSAGTIKADEWQLLVMVYLPLPF</sequence>
<proteinExistence type="predicted"/>
<accession>A0A9P7AM87</accession>
<evidence type="ECO:0000313" key="3">
    <source>
        <dbReference type="Proteomes" id="UP000719766"/>
    </source>
</evidence>
<dbReference type="EMBL" id="JABBWE010000098">
    <property type="protein sequence ID" value="KAG1786107.1"/>
    <property type="molecule type" value="Genomic_DNA"/>
</dbReference>
<dbReference type="GeneID" id="64594133"/>
<protein>
    <submittedName>
        <fullName evidence="2">Uncharacterized protein</fullName>
    </submittedName>
</protein>
<dbReference type="EMBL" id="JABBWE010000044">
    <property type="protein sequence ID" value="KAG1791223.1"/>
    <property type="molecule type" value="Genomic_DNA"/>
</dbReference>
<dbReference type="Proteomes" id="UP000719766">
    <property type="component" value="Unassembled WGS sequence"/>
</dbReference>
<evidence type="ECO:0000313" key="1">
    <source>
        <dbReference type="EMBL" id="KAG1786107.1"/>
    </source>
</evidence>
<evidence type="ECO:0000313" key="2">
    <source>
        <dbReference type="EMBL" id="KAG1791223.1"/>
    </source>
</evidence>
<dbReference type="AlphaFoldDB" id="A0A9P7AM87"/>
<reference evidence="2" key="1">
    <citation type="journal article" date="2020" name="New Phytol.">
        <title>Comparative genomics reveals dynamic genome evolution in host specialist ectomycorrhizal fungi.</title>
        <authorList>
            <person name="Lofgren L.A."/>
            <person name="Nguyen N.H."/>
            <person name="Vilgalys R."/>
            <person name="Ruytinx J."/>
            <person name="Liao H.L."/>
            <person name="Branco S."/>
            <person name="Kuo A."/>
            <person name="LaButti K."/>
            <person name="Lipzen A."/>
            <person name="Andreopoulos W."/>
            <person name="Pangilinan J."/>
            <person name="Riley R."/>
            <person name="Hundley H."/>
            <person name="Na H."/>
            <person name="Barry K."/>
            <person name="Grigoriev I.V."/>
            <person name="Stajich J.E."/>
            <person name="Kennedy P.G."/>
        </authorList>
    </citation>
    <scope>NUCLEOTIDE SEQUENCE</scope>
    <source>
        <strain evidence="2">S12</strain>
    </source>
</reference>
<keyword evidence="3" id="KW-1185">Reference proteome</keyword>
<dbReference type="RefSeq" id="XP_041158108.1">
    <property type="nucleotide sequence ID" value="XM_041300369.1"/>
</dbReference>